<sequence>MQDVDRYLDELDQDPEIHAIKAQLTVLESQLRPLVSEEAWMLFLKWESLWAELAVLYVTRLYPQSDFNA</sequence>
<gene>
    <name evidence="1" type="ORF">C7459_1319</name>
</gene>
<name>A0A316D4K3_9BACL</name>
<protein>
    <submittedName>
        <fullName evidence="1">Uncharacterized protein</fullName>
    </submittedName>
</protein>
<keyword evidence="2" id="KW-1185">Reference proteome</keyword>
<dbReference type="Proteomes" id="UP000245634">
    <property type="component" value="Unassembled WGS sequence"/>
</dbReference>
<dbReference type="AlphaFoldDB" id="A0A316D4K3"/>
<evidence type="ECO:0000313" key="2">
    <source>
        <dbReference type="Proteomes" id="UP000245634"/>
    </source>
</evidence>
<dbReference type="OrthoDB" id="2382329at2"/>
<comment type="caution">
    <text evidence="1">The sequence shown here is derived from an EMBL/GenBank/DDBJ whole genome shotgun (WGS) entry which is preliminary data.</text>
</comment>
<dbReference type="EMBL" id="QGGL01000031">
    <property type="protein sequence ID" value="PWK04980.1"/>
    <property type="molecule type" value="Genomic_DNA"/>
</dbReference>
<evidence type="ECO:0000313" key="1">
    <source>
        <dbReference type="EMBL" id="PWK04980.1"/>
    </source>
</evidence>
<accession>A0A316D4K3</accession>
<organism evidence="1 2">
    <name type="scientific">Tumebacillus permanentifrigoris</name>
    <dbReference type="NCBI Taxonomy" id="378543"/>
    <lineage>
        <taxon>Bacteria</taxon>
        <taxon>Bacillati</taxon>
        <taxon>Bacillota</taxon>
        <taxon>Bacilli</taxon>
        <taxon>Bacillales</taxon>
        <taxon>Alicyclobacillaceae</taxon>
        <taxon>Tumebacillus</taxon>
    </lineage>
</organism>
<reference evidence="1 2" key="1">
    <citation type="submission" date="2018-05" db="EMBL/GenBank/DDBJ databases">
        <title>Genomic Encyclopedia of Type Strains, Phase IV (KMG-IV): sequencing the most valuable type-strain genomes for metagenomic binning, comparative biology and taxonomic classification.</title>
        <authorList>
            <person name="Goeker M."/>
        </authorList>
    </citation>
    <scope>NUCLEOTIDE SEQUENCE [LARGE SCALE GENOMIC DNA]</scope>
    <source>
        <strain evidence="1 2">DSM 18773</strain>
    </source>
</reference>
<proteinExistence type="predicted"/>
<dbReference type="RefSeq" id="WP_109691389.1">
    <property type="nucleotide sequence ID" value="NZ_QGGL01000031.1"/>
</dbReference>